<name>A0A1X0IZ73_9MYCO</name>
<evidence type="ECO:0000256" key="1">
    <source>
        <dbReference type="SAM" id="Coils"/>
    </source>
</evidence>
<evidence type="ECO:0000313" key="3">
    <source>
        <dbReference type="EMBL" id="ORB54528.1"/>
    </source>
</evidence>
<evidence type="ECO:0000256" key="2">
    <source>
        <dbReference type="SAM" id="MobiDB-lite"/>
    </source>
</evidence>
<dbReference type="Proteomes" id="UP000192434">
    <property type="component" value="Unassembled WGS sequence"/>
</dbReference>
<reference evidence="3 4" key="1">
    <citation type="submission" date="2016-12" db="EMBL/GenBank/DDBJ databases">
        <title>The new phylogeny of genus Mycobacterium.</title>
        <authorList>
            <person name="Tortoli E."/>
            <person name="Trovato A."/>
            <person name="Cirillo D.M."/>
        </authorList>
    </citation>
    <scope>NUCLEOTIDE SEQUENCE [LARGE SCALE GENOMIC DNA]</scope>
    <source>
        <strain evidence="3 4">CCUG 66554</strain>
    </source>
</reference>
<proteinExistence type="predicted"/>
<gene>
    <name evidence="3" type="ORF">BST43_15900</name>
</gene>
<organism evidence="3 4">
    <name type="scientific">Mycobacteroides saopaulense</name>
    <dbReference type="NCBI Taxonomy" id="1578165"/>
    <lineage>
        <taxon>Bacteria</taxon>
        <taxon>Bacillati</taxon>
        <taxon>Actinomycetota</taxon>
        <taxon>Actinomycetes</taxon>
        <taxon>Mycobacteriales</taxon>
        <taxon>Mycobacteriaceae</taxon>
        <taxon>Mycobacteroides</taxon>
    </lineage>
</organism>
<feature type="region of interest" description="Disordered" evidence="2">
    <location>
        <begin position="229"/>
        <end position="255"/>
    </location>
</feature>
<protein>
    <submittedName>
        <fullName evidence="3">Uncharacterized protein</fullName>
    </submittedName>
</protein>
<evidence type="ECO:0000313" key="4">
    <source>
        <dbReference type="Proteomes" id="UP000192434"/>
    </source>
</evidence>
<keyword evidence="1" id="KW-0175">Coiled coil</keyword>
<comment type="caution">
    <text evidence="3">The sequence shown here is derived from an EMBL/GenBank/DDBJ whole genome shotgun (WGS) entry which is preliminary data.</text>
</comment>
<dbReference type="EMBL" id="MVII01000020">
    <property type="protein sequence ID" value="ORB54528.1"/>
    <property type="molecule type" value="Genomic_DNA"/>
</dbReference>
<dbReference type="AlphaFoldDB" id="A0A1X0IZ73"/>
<sequence length="255" mass="27557">MNLEVQVECDTLVRQHHAALSQVRKDVADAVLKTAALWESVFPDPSDMHGQLHCTSVRGLVIKVRTDREAGVGLPEGEKPPKGSLTTRCGQGMSAILEDGRGGEGIRIRKAPSKVVAEHDRLVVYPSKAQREAALRAQEAEAQRLAEEAAAKTGESGELEPEVINGQYTFGGEFDQLERKPAGYDWFVLWTLSPDSLHVLEVFLAAVIGIDDSSNTIIVASTPLPKLVTQQEDTSNTDFEDFGKDGEEGTGPAPA</sequence>
<feature type="coiled-coil region" evidence="1">
    <location>
        <begin position="128"/>
        <end position="155"/>
    </location>
</feature>
<dbReference type="RefSeq" id="WP_029644169.1">
    <property type="nucleotide sequence ID" value="NZ_MVII01000020.1"/>
</dbReference>
<accession>A0A1X0IZ73</accession>